<sequence>MEDRASTAPAPAPEPQTVGETVAHMSRCEIWTLAVFTEAGFIAFLVVMAHAAKSATSPSFFSAVPWRLSLFACYGVYMSLVFLVKFYIDLFLPRAPVAAMEKLKDVGGGAIGLGALNLMVSVVLGVQVRDSRVLEGCTAVVAAFAVGLVAFWAWLAGRYGGDPLDPATAAPRIGSSSELAAQPYVARLPV</sequence>
<keyword evidence="4" id="KW-1185">Reference proteome</keyword>
<feature type="transmembrane region" description="Helical" evidence="1">
    <location>
        <begin position="64"/>
        <end position="88"/>
    </location>
</feature>
<dbReference type="Proteomes" id="UP000275267">
    <property type="component" value="Unassembled WGS sequence"/>
</dbReference>
<gene>
    <name evidence="3" type="ORF">C2845_PM09G01320</name>
</gene>
<proteinExistence type="predicted"/>
<name>A0A3L6S236_PANMI</name>
<feature type="transmembrane region" description="Helical" evidence="1">
    <location>
        <begin position="133"/>
        <end position="155"/>
    </location>
</feature>
<keyword evidence="1" id="KW-0812">Transmembrane</keyword>
<organism evidence="3 4">
    <name type="scientific">Panicum miliaceum</name>
    <name type="common">Proso millet</name>
    <name type="synonym">Broomcorn millet</name>
    <dbReference type="NCBI Taxonomy" id="4540"/>
    <lineage>
        <taxon>Eukaryota</taxon>
        <taxon>Viridiplantae</taxon>
        <taxon>Streptophyta</taxon>
        <taxon>Embryophyta</taxon>
        <taxon>Tracheophyta</taxon>
        <taxon>Spermatophyta</taxon>
        <taxon>Magnoliopsida</taxon>
        <taxon>Liliopsida</taxon>
        <taxon>Poales</taxon>
        <taxon>Poaceae</taxon>
        <taxon>PACMAD clade</taxon>
        <taxon>Panicoideae</taxon>
        <taxon>Panicodae</taxon>
        <taxon>Paniceae</taxon>
        <taxon>Panicinae</taxon>
        <taxon>Panicum</taxon>
        <taxon>Panicum sect. Panicum</taxon>
    </lineage>
</organism>
<evidence type="ECO:0000313" key="4">
    <source>
        <dbReference type="Proteomes" id="UP000275267"/>
    </source>
</evidence>
<keyword evidence="1" id="KW-0472">Membrane</keyword>
<dbReference type="InterPro" id="IPR055802">
    <property type="entry name" value="DUF7378"/>
</dbReference>
<reference evidence="4" key="1">
    <citation type="journal article" date="2019" name="Nat. Commun.">
        <title>The genome of broomcorn millet.</title>
        <authorList>
            <person name="Zou C."/>
            <person name="Miki D."/>
            <person name="Li D."/>
            <person name="Tang Q."/>
            <person name="Xiao L."/>
            <person name="Rajput S."/>
            <person name="Deng P."/>
            <person name="Jia W."/>
            <person name="Huang R."/>
            <person name="Zhang M."/>
            <person name="Sun Y."/>
            <person name="Hu J."/>
            <person name="Fu X."/>
            <person name="Schnable P.S."/>
            <person name="Li F."/>
            <person name="Zhang H."/>
            <person name="Feng B."/>
            <person name="Zhu X."/>
            <person name="Liu R."/>
            <person name="Schnable J.C."/>
            <person name="Zhu J.-K."/>
            <person name="Zhang H."/>
        </authorList>
    </citation>
    <scope>NUCLEOTIDE SEQUENCE [LARGE SCALE GENOMIC DNA]</scope>
</reference>
<evidence type="ECO:0000313" key="3">
    <source>
        <dbReference type="EMBL" id="RLN13347.1"/>
    </source>
</evidence>
<dbReference type="Pfam" id="PF24095">
    <property type="entry name" value="DUF7378"/>
    <property type="match status" value="1"/>
</dbReference>
<comment type="caution">
    <text evidence="3">The sequence shown here is derived from an EMBL/GenBank/DDBJ whole genome shotgun (WGS) entry which is preliminary data.</text>
</comment>
<feature type="transmembrane region" description="Helical" evidence="1">
    <location>
        <begin position="30"/>
        <end position="52"/>
    </location>
</feature>
<dbReference type="EMBL" id="PQIB02000006">
    <property type="protein sequence ID" value="RLN13347.1"/>
    <property type="molecule type" value="Genomic_DNA"/>
</dbReference>
<dbReference type="AlphaFoldDB" id="A0A3L6S236"/>
<evidence type="ECO:0000259" key="2">
    <source>
        <dbReference type="Pfam" id="PF24095"/>
    </source>
</evidence>
<keyword evidence="1" id="KW-1133">Transmembrane helix</keyword>
<evidence type="ECO:0000256" key="1">
    <source>
        <dbReference type="SAM" id="Phobius"/>
    </source>
</evidence>
<feature type="domain" description="DUF7378" evidence="2">
    <location>
        <begin position="17"/>
        <end position="161"/>
    </location>
</feature>
<accession>A0A3L6S236</accession>
<protein>
    <recommendedName>
        <fullName evidence="2">DUF7378 domain-containing protein</fullName>
    </recommendedName>
</protein>
<dbReference type="OrthoDB" id="688798at2759"/>
<feature type="transmembrane region" description="Helical" evidence="1">
    <location>
        <begin position="108"/>
        <end position="126"/>
    </location>
</feature>